<dbReference type="Proteomes" id="UP001162640">
    <property type="component" value="Unassembled WGS sequence"/>
</dbReference>
<dbReference type="SUPFAM" id="SSF56300">
    <property type="entry name" value="Metallo-dependent phosphatases"/>
    <property type="match status" value="1"/>
</dbReference>
<dbReference type="EMBL" id="BLQM01000092">
    <property type="protein sequence ID" value="GMH62449.1"/>
    <property type="molecule type" value="Genomic_DNA"/>
</dbReference>
<name>A0A9W7DZK8_9STRA</name>
<reference evidence="4" key="1">
    <citation type="journal article" date="2023" name="Commun. Biol.">
        <title>Genome analysis of Parmales, the sister group of diatoms, reveals the evolutionary specialization of diatoms from phago-mixotrophs to photoautotrophs.</title>
        <authorList>
            <person name="Ban H."/>
            <person name="Sato S."/>
            <person name="Yoshikawa S."/>
            <person name="Yamada K."/>
            <person name="Nakamura Y."/>
            <person name="Ichinomiya M."/>
            <person name="Sato N."/>
            <person name="Blanc-Mathieu R."/>
            <person name="Endo H."/>
            <person name="Kuwata A."/>
            <person name="Ogata H."/>
        </authorList>
    </citation>
    <scope>NUCLEOTIDE SEQUENCE [LARGE SCALE GENOMIC DNA]</scope>
</reference>
<dbReference type="InterPro" id="IPR018946">
    <property type="entry name" value="PhoD-like_MPP"/>
</dbReference>
<evidence type="ECO:0000313" key="3">
    <source>
        <dbReference type="EMBL" id="GMH62449.1"/>
    </source>
</evidence>
<dbReference type="AlphaFoldDB" id="A0A9W7DZK8"/>
<keyword evidence="1" id="KW-1133">Transmembrane helix</keyword>
<dbReference type="Pfam" id="PF09423">
    <property type="entry name" value="PhoD"/>
    <property type="match status" value="1"/>
</dbReference>
<evidence type="ECO:0000313" key="4">
    <source>
        <dbReference type="Proteomes" id="UP001162640"/>
    </source>
</evidence>
<evidence type="ECO:0000259" key="2">
    <source>
        <dbReference type="Pfam" id="PF09423"/>
    </source>
</evidence>
<dbReference type="PANTHER" id="PTHR43606:SF2">
    <property type="entry name" value="ALKALINE PHOSPHATASE FAMILY PROTEIN (AFU_ORTHOLOGUE AFUA_5G03860)"/>
    <property type="match status" value="1"/>
</dbReference>
<feature type="transmembrane region" description="Helical" evidence="1">
    <location>
        <begin position="427"/>
        <end position="448"/>
    </location>
</feature>
<gene>
    <name evidence="3" type="ORF">TL16_g03475</name>
</gene>
<evidence type="ECO:0000256" key="1">
    <source>
        <dbReference type="SAM" id="Phobius"/>
    </source>
</evidence>
<dbReference type="CDD" id="cd07389">
    <property type="entry name" value="MPP_PhoD"/>
    <property type="match status" value="1"/>
</dbReference>
<comment type="caution">
    <text evidence="3">The sequence shown here is derived from an EMBL/GenBank/DDBJ whole genome shotgun (WGS) entry which is preliminary data.</text>
</comment>
<dbReference type="PANTHER" id="PTHR43606">
    <property type="entry name" value="PHOSPHATASE, PUTATIVE (AFU_ORTHOLOGUE AFUA_6G08710)-RELATED"/>
    <property type="match status" value="1"/>
</dbReference>
<proteinExistence type="predicted"/>
<dbReference type="Gene3D" id="3.60.21.70">
    <property type="entry name" value="PhoD-like phosphatase"/>
    <property type="match status" value="1"/>
</dbReference>
<organism evidence="3 4">
    <name type="scientific">Triparma laevis f. inornata</name>
    <dbReference type="NCBI Taxonomy" id="1714386"/>
    <lineage>
        <taxon>Eukaryota</taxon>
        <taxon>Sar</taxon>
        <taxon>Stramenopiles</taxon>
        <taxon>Ochrophyta</taxon>
        <taxon>Bolidophyceae</taxon>
        <taxon>Parmales</taxon>
        <taxon>Triparmaceae</taxon>
        <taxon>Triparma</taxon>
    </lineage>
</organism>
<dbReference type="InterPro" id="IPR029052">
    <property type="entry name" value="Metallo-depent_PP-like"/>
</dbReference>
<dbReference type="InterPro" id="IPR052900">
    <property type="entry name" value="Phospholipid_Metab_Enz"/>
</dbReference>
<keyword evidence="1" id="KW-0812">Transmembrane</keyword>
<keyword evidence="1" id="KW-0472">Membrane</keyword>
<feature type="domain" description="PhoD-like phosphatase metallophosphatase" evidence="2">
    <location>
        <begin position="53"/>
        <end position="309"/>
    </location>
</feature>
<dbReference type="InterPro" id="IPR038607">
    <property type="entry name" value="PhoD-like_sf"/>
</dbReference>
<accession>A0A9W7DZK8</accession>
<protein>
    <recommendedName>
        <fullName evidence="2">PhoD-like phosphatase metallophosphatase domain-containing protein</fullName>
    </recommendedName>
</protein>
<sequence>MPLHSSTDHTSTITLASLNPSSTYEYTVLNVPNEPSSSFTTLPTKHAPGRIKFAFSSCAMKSMHVGYELSGFTALRNLSPSFALFLGDLVYADVPLSWFGLGTNTDAYRAHYRRTFDDPHMSKTGLSLPIFYMYDDHEILNDVKGRELESFKTAVDVWREYAGSSNMGTPLPDADLTENNGDGFMPAHFAMDAGPACVFVMDTRGFRDVEGKSVLGEGQMTQVKSWLLRSKDVCPFKILASPVPVTPNYSHLEGWGGSDDLAAILTFTEEEGIDGVVFISGDSHMQGVYEIAPGILEISSSPASAQGPPFQTISGDKGQVVWEQTEIGQHCSEHEQWGTVDVDTSITGGEKMVVGLYSNCGKGEEYGTPLLEITIDGGKDWSVTGGSQGHLAVAQNANEIAAGGVLLRTQKVGGGAVFVAMMEGTSWVTIAVIVCVVVVIALGCCGCARRKIDGVCGGKSVGVVEGGGEEREGVVEEIEIA</sequence>